<feature type="region of interest" description="Disordered" evidence="2">
    <location>
        <begin position="64"/>
        <end position="139"/>
    </location>
</feature>
<sequence length="247" mass="27357">MSERETEDLAELKRSLEEKVSKLEKELALCRINLRLIDEALAKVSFRPASRLVEAAPKEEYPQVQAAAMKPAAQERPAATATATAPAPAPARPPEPAQAAAPPAPAAEPITGTGAARPQPAKEPEHGFEEEQPFPIKSKTGEDLGTIFVGRSWVRIVPAPDLHLNVRTPPFQTFFIDRVLGEMRRKDEMAVDAGSKDPMSIIEHNLVLDGETLREIRISNLDDDSRLREIRSSIRWTFERMLEKTKG</sequence>
<accession>A0A7J3UYD2</accession>
<protein>
    <submittedName>
        <fullName evidence="3">Uncharacterized protein</fullName>
    </submittedName>
</protein>
<name>A0A7J3UYD2_9CREN</name>
<evidence type="ECO:0000256" key="1">
    <source>
        <dbReference type="SAM" id="Coils"/>
    </source>
</evidence>
<evidence type="ECO:0000256" key="2">
    <source>
        <dbReference type="SAM" id="MobiDB-lite"/>
    </source>
</evidence>
<evidence type="ECO:0000313" key="3">
    <source>
        <dbReference type="EMBL" id="HHI48784.1"/>
    </source>
</evidence>
<feature type="compositionally biased region" description="Low complexity" evidence="2">
    <location>
        <begin position="71"/>
        <end position="86"/>
    </location>
</feature>
<proteinExistence type="predicted"/>
<keyword evidence="1" id="KW-0175">Coiled coil</keyword>
<comment type="caution">
    <text evidence="3">The sequence shown here is derived from an EMBL/GenBank/DDBJ whole genome shotgun (WGS) entry which is preliminary data.</text>
</comment>
<dbReference type="AlphaFoldDB" id="A0A7J3UYD2"/>
<feature type="compositionally biased region" description="Pro residues" evidence="2">
    <location>
        <begin position="87"/>
        <end position="106"/>
    </location>
</feature>
<feature type="compositionally biased region" description="Basic and acidic residues" evidence="2">
    <location>
        <begin position="120"/>
        <end position="129"/>
    </location>
</feature>
<dbReference type="EMBL" id="DRVT01000015">
    <property type="protein sequence ID" value="HHI48784.1"/>
    <property type="molecule type" value="Genomic_DNA"/>
</dbReference>
<reference evidence="3" key="1">
    <citation type="journal article" date="2020" name="mSystems">
        <title>Genome- and Community-Level Interaction Insights into Carbon Utilization and Element Cycling Functions of Hydrothermarchaeota in Hydrothermal Sediment.</title>
        <authorList>
            <person name="Zhou Z."/>
            <person name="Liu Y."/>
            <person name="Xu W."/>
            <person name="Pan J."/>
            <person name="Luo Z.H."/>
            <person name="Li M."/>
        </authorList>
    </citation>
    <scope>NUCLEOTIDE SEQUENCE [LARGE SCALE GENOMIC DNA]</scope>
    <source>
        <strain evidence="3">SpSt-1038</strain>
    </source>
</reference>
<organism evidence="3">
    <name type="scientific">Candidatus Methanosuratincola petrocarbonis</name>
    <name type="common">ex Vanwonterghem et al. 2016</name>
    <dbReference type="NCBI Taxonomy" id="1867261"/>
    <lineage>
        <taxon>Archaea</taxon>
        <taxon>Thermoproteota</taxon>
        <taxon>Methanosuratincolia</taxon>
        <taxon>Candidatus Methanomethylicales</taxon>
        <taxon>Candidatus Methanomethylicaceae</taxon>
        <taxon>Candidatus Methanosuratincola (ex Vanwonterghem et al. 2016)</taxon>
    </lineage>
</organism>
<gene>
    <name evidence="3" type="ORF">ENL91_01280</name>
</gene>
<feature type="coiled-coil region" evidence="1">
    <location>
        <begin position="2"/>
        <end position="33"/>
    </location>
</feature>